<dbReference type="AlphaFoldDB" id="A0A7W7WJ73"/>
<sequence>MLVAQHDITCARCEFTVEPGDFVDWVFGELCCEDCVYAHEALITLT</sequence>
<proteinExistence type="predicted"/>
<keyword evidence="2" id="KW-1185">Reference proteome</keyword>
<gene>
    <name evidence="1" type="ORF">F4556_005092</name>
</gene>
<accession>A0A7W7WJ73</accession>
<evidence type="ECO:0000313" key="2">
    <source>
        <dbReference type="Proteomes" id="UP000573327"/>
    </source>
</evidence>
<dbReference type="Proteomes" id="UP000573327">
    <property type="component" value="Unassembled WGS sequence"/>
</dbReference>
<dbReference type="RefSeq" id="WP_184919978.1">
    <property type="nucleotide sequence ID" value="NZ_JACHJR010000001.1"/>
</dbReference>
<name>A0A7W7WJ73_9ACTN</name>
<reference evidence="1 2" key="1">
    <citation type="submission" date="2020-08" db="EMBL/GenBank/DDBJ databases">
        <title>Sequencing the genomes of 1000 actinobacteria strains.</title>
        <authorList>
            <person name="Klenk H.-P."/>
        </authorList>
    </citation>
    <scope>NUCLEOTIDE SEQUENCE [LARGE SCALE GENOMIC DNA]</scope>
    <source>
        <strain evidence="1 2">DSM 44786</strain>
    </source>
</reference>
<dbReference type="EMBL" id="JACHJR010000001">
    <property type="protein sequence ID" value="MBB4949557.1"/>
    <property type="molecule type" value="Genomic_DNA"/>
</dbReference>
<comment type="caution">
    <text evidence="1">The sequence shown here is derived from an EMBL/GenBank/DDBJ whole genome shotgun (WGS) entry which is preliminary data.</text>
</comment>
<organism evidence="1 2">
    <name type="scientific">Kitasatospora gansuensis</name>
    <dbReference type="NCBI Taxonomy" id="258050"/>
    <lineage>
        <taxon>Bacteria</taxon>
        <taxon>Bacillati</taxon>
        <taxon>Actinomycetota</taxon>
        <taxon>Actinomycetes</taxon>
        <taxon>Kitasatosporales</taxon>
        <taxon>Streptomycetaceae</taxon>
        <taxon>Kitasatospora</taxon>
    </lineage>
</organism>
<protein>
    <submittedName>
        <fullName evidence="1">Uncharacterized protein</fullName>
    </submittedName>
</protein>
<evidence type="ECO:0000313" key="1">
    <source>
        <dbReference type="EMBL" id="MBB4949557.1"/>
    </source>
</evidence>